<reference evidence="2 3" key="1">
    <citation type="submission" date="2015-09" db="EMBL/GenBank/DDBJ databases">
        <title>Draft genome of the scarab beetle Oryctes borbonicus.</title>
        <authorList>
            <person name="Meyer J.M."/>
            <person name="Markov G.V."/>
            <person name="Baskaran P."/>
            <person name="Herrmann M."/>
            <person name="Sommer R.J."/>
            <person name="Roedelsperger C."/>
        </authorList>
    </citation>
    <scope>NUCLEOTIDE SEQUENCE [LARGE SCALE GENOMIC DNA]</scope>
    <source>
        <strain evidence="2">OB123</strain>
        <tissue evidence="2">Whole animal</tissue>
    </source>
</reference>
<dbReference type="AlphaFoldDB" id="A0A0T6B7W1"/>
<gene>
    <name evidence="2" type="ORF">AMK59_3897</name>
</gene>
<proteinExistence type="predicted"/>
<feature type="domain" description="FHA" evidence="1">
    <location>
        <begin position="22"/>
        <end position="71"/>
    </location>
</feature>
<dbReference type="Proteomes" id="UP000051574">
    <property type="component" value="Unassembled WGS sequence"/>
</dbReference>
<keyword evidence="3" id="KW-1185">Reference proteome</keyword>
<dbReference type="SMART" id="SM00240">
    <property type="entry name" value="FHA"/>
    <property type="match status" value="1"/>
</dbReference>
<name>A0A0T6B7W1_9SCAR</name>
<dbReference type="SUPFAM" id="SSF49879">
    <property type="entry name" value="SMAD/FHA domain"/>
    <property type="match status" value="1"/>
</dbReference>
<dbReference type="EMBL" id="LJIG01009253">
    <property type="protein sequence ID" value="KRT83450.1"/>
    <property type="molecule type" value="Genomic_DNA"/>
</dbReference>
<evidence type="ECO:0000313" key="2">
    <source>
        <dbReference type="EMBL" id="KRT83450.1"/>
    </source>
</evidence>
<sequence length="229" mass="25794">MRTKRGYILIQGKKHFVHDGLNIIGRNKTATVIIPDVSVSHYHSSIVIINDNHYLSDITSSNGTYLKELKLNPLQLYELNNGQNLKVGTVKASYYKLTNNFDATAANEEDQQLTYEENIFDAKTQLYHIADSHKPIQSPNIKNSIEEDVGLSKLDSINDVPTEIFENHNDGGLKLVLNRTEKSLNLDNASGITSTSRDNTLINDLPTQIVDLMNGKIFSICVKSQWKKY</sequence>
<evidence type="ECO:0000259" key="1">
    <source>
        <dbReference type="PROSITE" id="PS50006"/>
    </source>
</evidence>
<evidence type="ECO:0000313" key="3">
    <source>
        <dbReference type="Proteomes" id="UP000051574"/>
    </source>
</evidence>
<dbReference type="InterPro" id="IPR000253">
    <property type="entry name" value="FHA_dom"/>
</dbReference>
<dbReference type="Pfam" id="PF00498">
    <property type="entry name" value="FHA"/>
    <property type="match status" value="1"/>
</dbReference>
<dbReference type="InterPro" id="IPR008984">
    <property type="entry name" value="SMAD_FHA_dom_sf"/>
</dbReference>
<dbReference type="OrthoDB" id="342264at2759"/>
<organism evidence="2 3">
    <name type="scientific">Oryctes borbonicus</name>
    <dbReference type="NCBI Taxonomy" id="1629725"/>
    <lineage>
        <taxon>Eukaryota</taxon>
        <taxon>Metazoa</taxon>
        <taxon>Ecdysozoa</taxon>
        <taxon>Arthropoda</taxon>
        <taxon>Hexapoda</taxon>
        <taxon>Insecta</taxon>
        <taxon>Pterygota</taxon>
        <taxon>Neoptera</taxon>
        <taxon>Endopterygota</taxon>
        <taxon>Coleoptera</taxon>
        <taxon>Polyphaga</taxon>
        <taxon>Scarabaeiformia</taxon>
        <taxon>Scarabaeidae</taxon>
        <taxon>Dynastinae</taxon>
        <taxon>Oryctes</taxon>
    </lineage>
</organism>
<protein>
    <recommendedName>
        <fullName evidence="1">FHA domain-containing protein</fullName>
    </recommendedName>
</protein>
<dbReference type="PROSITE" id="PS50006">
    <property type="entry name" value="FHA_DOMAIN"/>
    <property type="match status" value="1"/>
</dbReference>
<dbReference type="Gene3D" id="2.60.200.20">
    <property type="match status" value="1"/>
</dbReference>
<comment type="caution">
    <text evidence="2">The sequence shown here is derived from an EMBL/GenBank/DDBJ whole genome shotgun (WGS) entry which is preliminary data.</text>
</comment>
<accession>A0A0T6B7W1</accession>